<dbReference type="Proteomes" id="UP000501991">
    <property type="component" value="Chromosome"/>
</dbReference>
<dbReference type="RefSeq" id="WP_173764409.1">
    <property type="nucleotide sequence ID" value="NZ_CP048836.1"/>
</dbReference>
<name>A0A6C1B4V7_9RHOO</name>
<keyword evidence="2" id="KW-1185">Reference proteome</keyword>
<dbReference type="EMBL" id="CP048836">
    <property type="protein sequence ID" value="QID17244.1"/>
    <property type="molecule type" value="Genomic_DNA"/>
</dbReference>
<gene>
    <name evidence="1" type="ORF">G3580_06055</name>
</gene>
<proteinExistence type="predicted"/>
<dbReference type="PANTHER" id="PTHR42194">
    <property type="entry name" value="UPF0276 PROTEIN HI_1600"/>
    <property type="match status" value="1"/>
</dbReference>
<evidence type="ECO:0000313" key="1">
    <source>
        <dbReference type="EMBL" id="QID17244.1"/>
    </source>
</evidence>
<protein>
    <submittedName>
        <fullName evidence="1">DUF692 domain-containing protein</fullName>
    </submittedName>
</protein>
<evidence type="ECO:0000313" key="2">
    <source>
        <dbReference type="Proteomes" id="UP000501991"/>
    </source>
</evidence>
<reference evidence="1 2" key="1">
    <citation type="submission" date="2020-02" db="EMBL/GenBank/DDBJ databases">
        <title>Nitrogenibacter mangrovi gen. nov., sp. nov. isolated from mangrove sediment, a denitrifying betaproteobacterium.</title>
        <authorList>
            <person name="Liao H."/>
            <person name="Tian Y."/>
        </authorList>
    </citation>
    <scope>NUCLEOTIDE SEQUENCE [LARGE SCALE GENOMIC DNA]</scope>
    <source>
        <strain evidence="1 2">M9-3-2</strain>
    </source>
</reference>
<sequence>MAFTAHPLRGVGVGLRAAHYRDFLAQRPVVDWLEVHSENYFAAGGWDLHVLERLRPDYPLSLHGVGLGIGSASAAHFAAHLARIRTLARRVEPALISEHLCWAAVPGRHLNDLLPLPLTTEALHLVCARVDQAQAVLGHLLLENVSTGLRFAADTLAETEFLAEVARRTGCGVLLDVNNLYVNECNHGEAARAAMEAIRPGTVGEIHLAGHRVTEDAVIDHHGAPVAEVVWALYRASLERFGDVPTLIEWDTELPALPVLLAEAARAREVRTVVLATEATHV</sequence>
<dbReference type="InterPro" id="IPR007801">
    <property type="entry name" value="MbnB/TglH/ChrH"/>
</dbReference>
<dbReference type="NCBIfam" id="NF003818">
    <property type="entry name" value="PRK05409.1"/>
    <property type="match status" value="1"/>
</dbReference>
<dbReference type="KEGG" id="azq:G3580_06055"/>
<dbReference type="Gene3D" id="3.20.20.150">
    <property type="entry name" value="Divalent-metal-dependent TIM barrel enzymes"/>
    <property type="match status" value="1"/>
</dbReference>
<dbReference type="InterPro" id="IPR036237">
    <property type="entry name" value="Xyl_isomerase-like_sf"/>
</dbReference>
<dbReference type="PANTHER" id="PTHR42194:SF1">
    <property type="entry name" value="UPF0276 PROTEIN HI_1600"/>
    <property type="match status" value="1"/>
</dbReference>
<dbReference type="Pfam" id="PF05114">
    <property type="entry name" value="MbnB_TglH_ChrH"/>
    <property type="match status" value="1"/>
</dbReference>
<accession>A0A6C1B4V7</accession>
<organism evidence="1 2">
    <name type="scientific">Nitrogeniibacter mangrovi</name>
    <dbReference type="NCBI Taxonomy" id="2016596"/>
    <lineage>
        <taxon>Bacteria</taxon>
        <taxon>Pseudomonadati</taxon>
        <taxon>Pseudomonadota</taxon>
        <taxon>Betaproteobacteria</taxon>
        <taxon>Rhodocyclales</taxon>
        <taxon>Zoogloeaceae</taxon>
        <taxon>Nitrogeniibacter</taxon>
    </lineage>
</organism>
<dbReference type="AlphaFoldDB" id="A0A6C1B4V7"/>
<dbReference type="SUPFAM" id="SSF51658">
    <property type="entry name" value="Xylose isomerase-like"/>
    <property type="match status" value="1"/>
</dbReference>